<sequence length="91" mass="10114">MSQPYAPTETPLFKALWEAQEGRCALCGLSMPSSRFDVAHSTLWKHQRPTYDHIIAVARGGPDTADNLQLAHARCNKVKGMGNVRPPLRKD</sequence>
<dbReference type="GO" id="GO:0004519">
    <property type="term" value="F:endonuclease activity"/>
    <property type="evidence" value="ECO:0007669"/>
    <property type="project" value="InterPro"/>
</dbReference>
<dbReference type="InterPro" id="IPR002711">
    <property type="entry name" value="HNH"/>
</dbReference>
<dbReference type="EMBL" id="ARYJ01000004">
    <property type="protein sequence ID" value="KCZ88949.1"/>
    <property type="molecule type" value="Genomic_DNA"/>
</dbReference>
<dbReference type="RefSeq" id="WP_051597450.1">
    <property type="nucleotide sequence ID" value="NZ_ARYJ01000004.1"/>
</dbReference>
<name>A0A059FEA7_9PROT</name>
<dbReference type="InterPro" id="IPR003615">
    <property type="entry name" value="HNH_nuc"/>
</dbReference>
<dbReference type="Pfam" id="PF01844">
    <property type="entry name" value="HNH"/>
    <property type="match status" value="1"/>
</dbReference>
<evidence type="ECO:0000313" key="3">
    <source>
        <dbReference type="Proteomes" id="UP000024816"/>
    </source>
</evidence>
<accession>A0A059FEA7</accession>
<dbReference type="eggNOG" id="COG1403">
    <property type="taxonomic scope" value="Bacteria"/>
</dbReference>
<protein>
    <recommendedName>
        <fullName evidence="1">HNH nuclease domain-containing protein</fullName>
    </recommendedName>
</protein>
<keyword evidence="3" id="KW-1185">Reference proteome</keyword>
<evidence type="ECO:0000313" key="2">
    <source>
        <dbReference type="EMBL" id="KCZ88949.1"/>
    </source>
</evidence>
<gene>
    <name evidence="2" type="ORF">HJA_06627</name>
</gene>
<feature type="domain" description="HNH nuclease" evidence="1">
    <location>
        <begin position="33"/>
        <end position="77"/>
    </location>
</feature>
<dbReference type="PATRIC" id="fig|1280952.3.peg.1313"/>
<dbReference type="AlphaFoldDB" id="A0A059FEA7"/>
<dbReference type="GO" id="GO:0008270">
    <property type="term" value="F:zinc ion binding"/>
    <property type="evidence" value="ECO:0007669"/>
    <property type="project" value="InterPro"/>
</dbReference>
<dbReference type="STRING" id="1280952.HJA_06627"/>
<organism evidence="2 3">
    <name type="scientific">Hyphomonas jannaschiana VP2</name>
    <dbReference type="NCBI Taxonomy" id="1280952"/>
    <lineage>
        <taxon>Bacteria</taxon>
        <taxon>Pseudomonadati</taxon>
        <taxon>Pseudomonadota</taxon>
        <taxon>Alphaproteobacteria</taxon>
        <taxon>Hyphomonadales</taxon>
        <taxon>Hyphomonadaceae</taxon>
        <taxon>Hyphomonas</taxon>
    </lineage>
</organism>
<dbReference type="SMART" id="SM00507">
    <property type="entry name" value="HNHc"/>
    <property type="match status" value="1"/>
</dbReference>
<dbReference type="GO" id="GO:0003676">
    <property type="term" value="F:nucleic acid binding"/>
    <property type="evidence" value="ECO:0007669"/>
    <property type="project" value="InterPro"/>
</dbReference>
<dbReference type="Proteomes" id="UP000024816">
    <property type="component" value="Unassembled WGS sequence"/>
</dbReference>
<dbReference type="OrthoDB" id="7321232at2"/>
<dbReference type="Gene3D" id="1.10.30.50">
    <property type="match status" value="1"/>
</dbReference>
<evidence type="ECO:0000259" key="1">
    <source>
        <dbReference type="SMART" id="SM00507"/>
    </source>
</evidence>
<dbReference type="CDD" id="cd00085">
    <property type="entry name" value="HNHc"/>
    <property type="match status" value="1"/>
</dbReference>
<proteinExistence type="predicted"/>
<reference evidence="2 3" key="1">
    <citation type="journal article" date="2014" name="Antonie Van Leeuwenhoek">
        <title>Hyphomonas beringensis sp. nov. and Hyphomonas chukchiensis sp. nov., isolated from surface seawater of the Bering Sea and Chukchi Sea.</title>
        <authorList>
            <person name="Li C."/>
            <person name="Lai Q."/>
            <person name="Li G."/>
            <person name="Dong C."/>
            <person name="Wang J."/>
            <person name="Liao Y."/>
            <person name="Shao Z."/>
        </authorList>
    </citation>
    <scope>NUCLEOTIDE SEQUENCE [LARGE SCALE GENOMIC DNA]</scope>
    <source>
        <strain evidence="2 3">VP2</strain>
    </source>
</reference>
<comment type="caution">
    <text evidence="2">The sequence shown here is derived from an EMBL/GenBank/DDBJ whole genome shotgun (WGS) entry which is preliminary data.</text>
</comment>